<organism evidence="1">
    <name type="scientific">Myoviridae sp. ct8mY9</name>
    <dbReference type="NCBI Taxonomy" id="2827664"/>
    <lineage>
        <taxon>Viruses</taxon>
        <taxon>Duplodnaviria</taxon>
        <taxon>Heunggongvirae</taxon>
        <taxon>Uroviricota</taxon>
        <taxon>Caudoviricetes</taxon>
    </lineage>
</organism>
<proteinExistence type="predicted"/>
<accession>A0A8S5SEZ6</accession>
<reference evidence="1" key="1">
    <citation type="journal article" date="2021" name="Proc. Natl. Acad. Sci. U.S.A.">
        <title>A Catalog of Tens of Thousands of Viruses from Human Metagenomes Reveals Hidden Associations with Chronic Diseases.</title>
        <authorList>
            <person name="Tisza M.J."/>
            <person name="Buck C.B."/>
        </authorList>
    </citation>
    <scope>NUCLEOTIDE SEQUENCE</scope>
    <source>
        <strain evidence="1">Ct8mY9</strain>
    </source>
</reference>
<protein>
    <submittedName>
        <fullName evidence="1">Uncharacterized protein</fullName>
    </submittedName>
</protein>
<dbReference type="EMBL" id="BK032581">
    <property type="protein sequence ID" value="DAF49395.1"/>
    <property type="molecule type" value="Genomic_DNA"/>
</dbReference>
<name>A0A8S5SEZ6_9CAUD</name>
<sequence length="129" mass="15478">MNIEEDIKKVKELNNLLKFFKTHGWIPNLSRNTNINETIEAIEHVLAERKEDKKTIKELEEHQQKFYNGEIYTAKQLKQVEENQKKYFINKQKVKEIIDRLNISDIEPWSTYKVSGDILFDLKKLLEDK</sequence>
<evidence type="ECO:0000313" key="1">
    <source>
        <dbReference type="EMBL" id="DAF49395.1"/>
    </source>
</evidence>